<dbReference type="InterPro" id="IPR005467">
    <property type="entry name" value="His_kinase_dom"/>
</dbReference>
<dbReference type="RefSeq" id="WP_061140573.1">
    <property type="nucleotide sequence ID" value="NZ_LNNH01000007.1"/>
</dbReference>
<dbReference type="InterPro" id="IPR050398">
    <property type="entry name" value="HssS/ArlS-like"/>
</dbReference>
<dbReference type="SMART" id="SM00387">
    <property type="entry name" value="HATPase_c"/>
    <property type="match status" value="1"/>
</dbReference>
<keyword evidence="7 17" id="KW-0812">Transmembrane</keyword>
<dbReference type="Proteomes" id="UP000064189">
    <property type="component" value="Unassembled WGS sequence"/>
</dbReference>
<evidence type="ECO:0000256" key="8">
    <source>
        <dbReference type="ARBA" id="ARBA00022741"/>
    </source>
</evidence>
<sequence length="459" mass="52488">MKTLYFRIVIQTILIMVLASVIAFLISNVYYHKVQKPYNGEKISKVASDIVSLYEENPSQDIDAYLNHIAGLHYQMYLFNERGEGTLYGEPFRETALDSGTISGVLNGKTYQGIASYNNGLFITGFFDDVLINSIGVPINVDGEKHALFVRPNIELQFGEIRFFLAVLLILTLLLSFLFVIINTRFIVKPITKLTEATKRIADGDYGSELNVSRRDEIGDLAQHFSKMTQSIQRLDEMRQEFVSNVSHEIQSPLASIQGFSQTLQSEELTREQRNQYLSIIEKESRRMSLLSKQLLQLASLDKEEDPLQRSSFDLAQQIRQVMFMLEWNWREKEMVIEMDVPSIVVFADEKLMSQVWTNLITNSIKYSEMGSTIYIRLKKLDHFVEVMISDTGLGISEEDLPYILDRFYKVDKVRNRSETGSGLGLSITKKTIDLHGGTIEVQSELGKGTTFYIRLPLM</sequence>
<name>A0A109N2F4_9BACI</name>
<dbReference type="InterPro" id="IPR036890">
    <property type="entry name" value="HATPase_C_sf"/>
</dbReference>
<comment type="subcellular location">
    <subcellularLocation>
        <location evidence="2">Cell membrane</location>
        <topology evidence="2">Multi-pass membrane protein</topology>
    </subcellularLocation>
</comment>
<keyword evidence="5" id="KW-0597">Phosphoprotein</keyword>
<evidence type="ECO:0000259" key="19">
    <source>
        <dbReference type="PROSITE" id="PS50885"/>
    </source>
</evidence>
<dbReference type="SUPFAM" id="SSF47384">
    <property type="entry name" value="Homodimeric domain of signal transducing histidine kinase"/>
    <property type="match status" value="1"/>
</dbReference>
<accession>A0A109N2F4</accession>
<keyword evidence="13" id="KW-0843">Virulence</keyword>
<feature type="transmembrane region" description="Helical" evidence="17">
    <location>
        <begin position="161"/>
        <end position="182"/>
    </location>
</feature>
<evidence type="ECO:0000256" key="16">
    <source>
        <dbReference type="ARBA" id="ARBA00040841"/>
    </source>
</evidence>
<gene>
    <name evidence="20" type="ORF">AS888_13405</name>
</gene>
<keyword evidence="10" id="KW-0067">ATP-binding</keyword>
<evidence type="ECO:0000256" key="17">
    <source>
        <dbReference type="SAM" id="Phobius"/>
    </source>
</evidence>
<evidence type="ECO:0000256" key="2">
    <source>
        <dbReference type="ARBA" id="ARBA00004651"/>
    </source>
</evidence>
<comment type="function">
    <text evidence="15">Member of the two-component regulatory system HssS/HssR involved in intracellular heme homeostasis and tempering of staphylococcal virulence. HssS functions as a heme sensor histidine kinase which is autophosphorylated at a histidine residue and transfers its phosphate group to an aspartate residue of HssR. HssR/HssS activates the expression of hrtAB, an efflux pump, in response to extracellular heme, hemin, hemoglobin or blood.</text>
</comment>
<dbReference type="FunFam" id="1.10.287.130:FF:000001">
    <property type="entry name" value="Two-component sensor histidine kinase"/>
    <property type="match status" value="1"/>
</dbReference>
<evidence type="ECO:0000256" key="5">
    <source>
        <dbReference type="ARBA" id="ARBA00022553"/>
    </source>
</evidence>
<evidence type="ECO:0000256" key="3">
    <source>
        <dbReference type="ARBA" id="ARBA00012438"/>
    </source>
</evidence>
<dbReference type="SMART" id="SM00388">
    <property type="entry name" value="HisKA"/>
    <property type="match status" value="1"/>
</dbReference>
<keyword evidence="12" id="KW-0902">Two-component regulatory system</keyword>
<dbReference type="GO" id="GO:0005886">
    <property type="term" value="C:plasma membrane"/>
    <property type="evidence" value="ECO:0007669"/>
    <property type="project" value="UniProtKB-SubCell"/>
</dbReference>
<evidence type="ECO:0000256" key="4">
    <source>
        <dbReference type="ARBA" id="ARBA00022475"/>
    </source>
</evidence>
<keyword evidence="4" id="KW-1003">Cell membrane</keyword>
<evidence type="ECO:0000256" key="1">
    <source>
        <dbReference type="ARBA" id="ARBA00000085"/>
    </source>
</evidence>
<keyword evidence="14 17" id="KW-0472">Membrane</keyword>
<dbReference type="InterPro" id="IPR003594">
    <property type="entry name" value="HATPase_dom"/>
</dbReference>
<keyword evidence="21" id="KW-1185">Reference proteome</keyword>
<evidence type="ECO:0000313" key="20">
    <source>
        <dbReference type="EMBL" id="KWW22264.1"/>
    </source>
</evidence>
<dbReference type="GO" id="GO:0000155">
    <property type="term" value="F:phosphorelay sensor kinase activity"/>
    <property type="evidence" value="ECO:0007669"/>
    <property type="project" value="InterPro"/>
</dbReference>
<evidence type="ECO:0000256" key="14">
    <source>
        <dbReference type="ARBA" id="ARBA00023136"/>
    </source>
</evidence>
<dbReference type="CDD" id="cd06225">
    <property type="entry name" value="HAMP"/>
    <property type="match status" value="1"/>
</dbReference>
<dbReference type="CDD" id="cd00075">
    <property type="entry name" value="HATPase"/>
    <property type="match status" value="1"/>
</dbReference>
<feature type="domain" description="HAMP" evidence="19">
    <location>
        <begin position="185"/>
        <end position="237"/>
    </location>
</feature>
<comment type="caution">
    <text evidence="20">The sequence shown here is derived from an EMBL/GenBank/DDBJ whole genome shotgun (WGS) entry which is preliminary data.</text>
</comment>
<dbReference type="Pfam" id="PF00672">
    <property type="entry name" value="HAMP"/>
    <property type="match status" value="1"/>
</dbReference>
<dbReference type="PANTHER" id="PTHR45528">
    <property type="entry name" value="SENSOR HISTIDINE KINASE CPXA"/>
    <property type="match status" value="1"/>
</dbReference>
<organism evidence="20 21">
    <name type="scientific">Peribacillus simplex</name>
    <dbReference type="NCBI Taxonomy" id="1478"/>
    <lineage>
        <taxon>Bacteria</taxon>
        <taxon>Bacillati</taxon>
        <taxon>Bacillota</taxon>
        <taxon>Bacilli</taxon>
        <taxon>Bacillales</taxon>
        <taxon>Bacillaceae</taxon>
        <taxon>Peribacillus</taxon>
    </lineage>
</organism>
<evidence type="ECO:0000256" key="13">
    <source>
        <dbReference type="ARBA" id="ARBA00023026"/>
    </source>
</evidence>
<feature type="transmembrane region" description="Helical" evidence="17">
    <location>
        <begin position="6"/>
        <end position="26"/>
    </location>
</feature>
<reference evidence="20 21" key="1">
    <citation type="submission" date="2015-11" db="EMBL/GenBank/DDBJ databases">
        <title>Genome Sequence of Bacillus simplex strain VanAntwerpen2.</title>
        <authorList>
            <person name="Couger M.B."/>
        </authorList>
    </citation>
    <scope>NUCLEOTIDE SEQUENCE [LARGE SCALE GENOMIC DNA]</scope>
    <source>
        <strain evidence="20 21">VanAntwerpen02</strain>
    </source>
</reference>
<dbReference type="SMART" id="SM00304">
    <property type="entry name" value="HAMP"/>
    <property type="match status" value="1"/>
</dbReference>
<dbReference type="InterPro" id="IPR004358">
    <property type="entry name" value="Sig_transdc_His_kin-like_C"/>
</dbReference>
<dbReference type="PRINTS" id="PR00344">
    <property type="entry name" value="BCTRLSENSOR"/>
</dbReference>
<dbReference type="PROSITE" id="PS50885">
    <property type="entry name" value="HAMP"/>
    <property type="match status" value="1"/>
</dbReference>
<dbReference type="SUPFAM" id="SSF158472">
    <property type="entry name" value="HAMP domain-like"/>
    <property type="match status" value="1"/>
</dbReference>
<dbReference type="CDD" id="cd00082">
    <property type="entry name" value="HisKA"/>
    <property type="match status" value="1"/>
</dbReference>
<evidence type="ECO:0000256" key="9">
    <source>
        <dbReference type="ARBA" id="ARBA00022777"/>
    </source>
</evidence>
<evidence type="ECO:0000259" key="18">
    <source>
        <dbReference type="PROSITE" id="PS50109"/>
    </source>
</evidence>
<dbReference type="EMBL" id="LNNH01000007">
    <property type="protein sequence ID" value="KWW22264.1"/>
    <property type="molecule type" value="Genomic_DNA"/>
</dbReference>
<dbReference type="EC" id="2.7.13.3" evidence="3"/>
<dbReference type="GO" id="GO:0005524">
    <property type="term" value="F:ATP binding"/>
    <property type="evidence" value="ECO:0007669"/>
    <property type="project" value="UniProtKB-KW"/>
</dbReference>
<dbReference type="InterPro" id="IPR036097">
    <property type="entry name" value="HisK_dim/P_sf"/>
</dbReference>
<dbReference type="Gene3D" id="6.10.340.10">
    <property type="match status" value="1"/>
</dbReference>
<protein>
    <recommendedName>
        <fullName evidence="16">Heme sensor protein HssS</fullName>
        <ecNumber evidence="3">2.7.13.3</ecNumber>
    </recommendedName>
</protein>
<dbReference type="Pfam" id="PF02518">
    <property type="entry name" value="HATPase_c"/>
    <property type="match status" value="1"/>
</dbReference>
<dbReference type="InterPro" id="IPR003661">
    <property type="entry name" value="HisK_dim/P_dom"/>
</dbReference>
<proteinExistence type="predicted"/>
<dbReference type="FunFam" id="3.30.565.10:FF:000006">
    <property type="entry name" value="Sensor histidine kinase WalK"/>
    <property type="match status" value="1"/>
</dbReference>
<dbReference type="SUPFAM" id="SSF55874">
    <property type="entry name" value="ATPase domain of HSP90 chaperone/DNA topoisomerase II/histidine kinase"/>
    <property type="match status" value="1"/>
</dbReference>
<keyword evidence="6" id="KW-0808">Transferase</keyword>
<comment type="catalytic activity">
    <reaction evidence="1">
        <text>ATP + protein L-histidine = ADP + protein N-phospho-L-histidine.</text>
        <dbReference type="EC" id="2.7.13.3"/>
    </reaction>
</comment>
<dbReference type="InterPro" id="IPR003660">
    <property type="entry name" value="HAMP_dom"/>
</dbReference>
<keyword evidence="8" id="KW-0547">Nucleotide-binding</keyword>
<evidence type="ECO:0000256" key="6">
    <source>
        <dbReference type="ARBA" id="ARBA00022679"/>
    </source>
</evidence>
<evidence type="ECO:0000256" key="10">
    <source>
        <dbReference type="ARBA" id="ARBA00022840"/>
    </source>
</evidence>
<dbReference type="Pfam" id="PF00512">
    <property type="entry name" value="HisKA"/>
    <property type="match status" value="1"/>
</dbReference>
<dbReference type="Gene3D" id="3.30.565.10">
    <property type="entry name" value="Histidine kinase-like ATPase, C-terminal domain"/>
    <property type="match status" value="1"/>
</dbReference>
<evidence type="ECO:0000256" key="7">
    <source>
        <dbReference type="ARBA" id="ARBA00022692"/>
    </source>
</evidence>
<evidence type="ECO:0000256" key="11">
    <source>
        <dbReference type="ARBA" id="ARBA00022989"/>
    </source>
</evidence>
<evidence type="ECO:0000256" key="12">
    <source>
        <dbReference type="ARBA" id="ARBA00023012"/>
    </source>
</evidence>
<evidence type="ECO:0000313" key="21">
    <source>
        <dbReference type="Proteomes" id="UP000064189"/>
    </source>
</evidence>
<dbReference type="AlphaFoldDB" id="A0A109N2F4"/>
<feature type="domain" description="Histidine kinase" evidence="18">
    <location>
        <begin position="245"/>
        <end position="459"/>
    </location>
</feature>
<keyword evidence="9" id="KW-0418">Kinase</keyword>
<dbReference type="PANTHER" id="PTHR45528:SF11">
    <property type="entry name" value="HISTIDINE KINASE"/>
    <property type="match status" value="1"/>
</dbReference>
<evidence type="ECO:0000256" key="15">
    <source>
        <dbReference type="ARBA" id="ARBA00037219"/>
    </source>
</evidence>
<dbReference type="PROSITE" id="PS50109">
    <property type="entry name" value="HIS_KIN"/>
    <property type="match status" value="1"/>
</dbReference>
<dbReference type="Gene3D" id="1.10.287.130">
    <property type="match status" value="1"/>
</dbReference>
<keyword evidence="11 17" id="KW-1133">Transmembrane helix</keyword>